<keyword evidence="1" id="KW-0732">Signal</keyword>
<evidence type="ECO:0000313" key="2">
    <source>
        <dbReference type="Ensembl" id="ENSSSCP00015019027.1"/>
    </source>
</evidence>
<feature type="chain" id="PRO_5034523241" evidence="1">
    <location>
        <begin position="18"/>
        <end position="286"/>
    </location>
</feature>
<dbReference type="Ensembl" id="ENSSSCT00015048007.1">
    <property type="protein sequence ID" value="ENSSSCP00015019027.1"/>
    <property type="gene ID" value="ENSSSCG00015035235.1"/>
</dbReference>
<proteinExistence type="predicted"/>
<dbReference type="AlphaFoldDB" id="A0A8D0NLX5"/>
<protein>
    <submittedName>
        <fullName evidence="2">Uncharacterized protein</fullName>
    </submittedName>
</protein>
<evidence type="ECO:0000313" key="3">
    <source>
        <dbReference type="Proteomes" id="UP000694726"/>
    </source>
</evidence>
<name>A0A8D0NLX5_PIG</name>
<evidence type="ECO:0000256" key="1">
    <source>
        <dbReference type="SAM" id="SignalP"/>
    </source>
</evidence>
<reference evidence="2" key="1">
    <citation type="submission" date="2025-08" db="UniProtKB">
        <authorList>
            <consortium name="Ensembl"/>
        </authorList>
    </citation>
    <scope>IDENTIFICATION</scope>
</reference>
<organism evidence="2 3">
    <name type="scientific">Sus scrofa</name>
    <name type="common">Pig</name>
    <dbReference type="NCBI Taxonomy" id="9823"/>
    <lineage>
        <taxon>Eukaryota</taxon>
        <taxon>Metazoa</taxon>
        <taxon>Chordata</taxon>
        <taxon>Craniata</taxon>
        <taxon>Vertebrata</taxon>
        <taxon>Euteleostomi</taxon>
        <taxon>Mammalia</taxon>
        <taxon>Eutheria</taxon>
        <taxon>Laurasiatheria</taxon>
        <taxon>Artiodactyla</taxon>
        <taxon>Suina</taxon>
        <taxon>Suidae</taxon>
        <taxon>Sus</taxon>
    </lineage>
</organism>
<accession>A0A8D0NLX5</accession>
<feature type="signal peptide" evidence="1">
    <location>
        <begin position="1"/>
        <end position="17"/>
    </location>
</feature>
<dbReference type="Proteomes" id="UP000694726">
    <property type="component" value="Unplaced"/>
</dbReference>
<sequence>AYTTAIPILSLFLGLHAQQFLAFSSYEGKLLYDHLTLRKCAHGMWWKFPEKYPCKSFLELPCNIWILNRPRGNESKYGHMDVPGPLDKDGQPPERTAVSQAAILLIMVKNSLGTSICHGNRANCHSEDLTFIATGILLLLNLVFDHNPHFYTIVFWIFRAAPEAYGGSQARGLAISIHRDMDRNSIFCNSVCVILGLTWVPLNSLLSFEAVLWHMELLASKGLVGIAKSAERTLSRVLRGLYRGASSHLSHSPEVSSLNLGCLFYTSFSRATPMAYAEEAFESRQS</sequence>